<evidence type="ECO:0000313" key="2">
    <source>
        <dbReference type="EMBL" id="KAF3592257.1"/>
    </source>
</evidence>
<keyword evidence="3" id="KW-1185">Reference proteome</keyword>
<feature type="region of interest" description="Disordered" evidence="1">
    <location>
        <begin position="1"/>
        <end position="21"/>
    </location>
</feature>
<dbReference type="EMBL" id="QGKV02000299">
    <property type="protein sequence ID" value="KAF3592257.1"/>
    <property type="molecule type" value="Genomic_DNA"/>
</dbReference>
<proteinExistence type="predicted"/>
<dbReference type="Proteomes" id="UP000266723">
    <property type="component" value="Unassembled WGS sequence"/>
</dbReference>
<reference evidence="2 3" key="1">
    <citation type="journal article" date="2020" name="BMC Genomics">
        <title>Intraspecific diversification of the crop wild relative Brassica cretica Lam. using demographic model selection.</title>
        <authorList>
            <person name="Kioukis A."/>
            <person name="Michalopoulou V.A."/>
            <person name="Briers L."/>
            <person name="Pirintsos S."/>
            <person name="Studholme D.J."/>
            <person name="Pavlidis P."/>
            <person name="Sarris P.F."/>
        </authorList>
    </citation>
    <scope>NUCLEOTIDE SEQUENCE [LARGE SCALE GENOMIC DNA]</scope>
    <source>
        <strain evidence="3">cv. PFS-1207/04</strain>
    </source>
</reference>
<organism evidence="2 3">
    <name type="scientific">Brassica cretica</name>
    <name type="common">Mustard</name>
    <dbReference type="NCBI Taxonomy" id="69181"/>
    <lineage>
        <taxon>Eukaryota</taxon>
        <taxon>Viridiplantae</taxon>
        <taxon>Streptophyta</taxon>
        <taxon>Embryophyta</taxon>
        <taxon>Tracheophyta</taxon>
        <taxon>Spermatophyta</taxon>
        <taxon>Magnoliopsida</taxon>
        <taxon>eudicotyledons</taxon>
        <taxon>Gunneridae</taxon>
        <taxon>Pentapetalae</taxon>
        <taxon>rosids</taxon>
        <taxon>malvids</taxon>
        <taxon>Brassicales</taxon>
        <taxon>Brassicaceae</taxon>
        <taxon>Brassiceae</taxon>
        <taxon>Brassica</taxon>
    </lineage>
</organism>
<gene>
    <name evidence="2" type="ORF">DY000_02023780</name>
</gene>
<feature type="compositionally biased region" description="Basic and acidic residues" evidence="1">
    <location>
        <begin position="1"/>
        <end position="17"/>
    </location>
</feature>
<protein>
    <submittedName>
        <fullName evidence="2">Uncharacterized protein</fullName>
    </submittedName>
</protein>
<name>A0ABQ7E5K9_BRACR</name>
<evidence type="ECO:0000313" key="3">
    <source>
        <dbReference type="Proteomes" id="UP000266723"/>
    </source>
</evidence>
<comment type="caution">
    <text evidence="2">The sequence shown here is derived from an EMBL/GenBank/DDBJ whole genome shotgun (WGS) entry which is preliminary data.</text>
</comment>
<sequence length="63" mass="6970">MVDGREQSPASLDEKSGNEGVLVYSVKSHSCMREEESAGEEGLKLSNRSLTSRFKEEMMESAD</sequence>
<accession>A0ABQ7E5K9</accession>
<evidence type="ECO:0000256" key="1">
    <source>
        <dbReference type="SAM" id="MobiDB-lite"/>
    </source>
</evidence>